<dbReference type="AlphaFoldDB" id="A0AAU7GDC3"/>
<organism evidence="2">
    <name type="scientific">Leifsonia sp. NPDC080035</name>
    <dbReference type="NCBI Taxonomy" id="3143936"/>
    <lineage>
        <taxon>Bacteria</taxon>
        <taxon>Bacillati</taxon>
        <taxon>Actinomycetota</taxon>
        <taxon>Actinomycetes</taxon>
        <taxon>Micrococcales</taxon>
        <taxon>Microbacteriaceae</taxon>
        <taxon>Leifsonia</taxon>
    </lineage>
</organism>
<feature type="transmembrane region" description="Helical" evidence="1">
    <location>
        <begin position="127"/>
        <end position="145"/>
    </location>
</feature>
<sequence length="178" mass="18693">MSAMDGGMRERTDAPELGRTVPAWSLRVAFGLVAIPIAVTTPPSGPWPAIAVALTALAVAVPRWRVAWVLIAVLAFSTLLEPGSVTPRLLAVIAAVHVLHVLASWTLVVPPLARLQPAVLLPSLRRLIAIQVPVQLLAVVLLSIARPPLAPWLAIVSGVAIAALVAVLSAVLLVRRDD</sequence>
<keyword evidence="1" id="KW-0472">Membrane</keyword>
<evidence type="ECO:0000313" key="2">
    <source>
        <dbReference type="EMBL" id="XBM47911.1"/>
    </source>
</evidence>
<keyword evidence="1" id="KW-0812">Transmembrane</keyword>
<feature type="transmembrane region" description="Helical" evidence="1">
    <location>
        <begin position="66"/>
        <end position="83"/>
    </location>
</feature>
<dbReference type="RefSeq" id="WP_348787873.1">
    <property type="nucleotide sequence ID" value="NZ_CP157390.1"/>
</dbReference>
<protein>
    <submittedName>
        <fullName evidence="2">Uncharacterized protein</fullName>
    </submittedName>
</protein>
<feature type="transmembrane region" description="Helical" evidence="1">
    <location>
        <begin position="89"/>
        <end position="115"/>
    </location>
</feature>
<dbReference type="EMBL" id="CP157390">
    <property type="protein sequence ID" value="XBM47911.1"/>
    <property type="molecule type" value="Genomic_DNA"/>
</dbReference>
<name>A0AAU7GDC3_9MICO</name>
<keyword evidence="1" id="KW-1133">Transmembrane helix</keyword>
<reference evidence="2" key="1">
    <citation type="submission" date="2024-05" db="EMBL/GenBank/DDBJ databases">
        <title>The Natural Products Discovery Center: Release of the First 8490 Sequenced Strains for Exploring Actinobacteria Biosynthetic Diversity.</title>
        <authorList>
            <person name="Kalkreuter E."/>
            <person name="Kautsar S.A."/>
            <person name="Yang D."/>
            <person name="Bader C.D."/>
            <person name="Teijaro C.N."/>
            <person name="Fluegel L."/>
            <person name="Davis C.M."/>
            <person name="Simpson J.R."/>
            <person name="Lauterbach L."/>
            <person name="Steele A.D."/>
            <person name="Gui C."/>
            <person name="Meng S."/>
            <person name="Li G."/>
            <person name="Viehrig K."/>
            <person name="Ye F."/>
            <person name="Su P."/>
            <person name="Kiefer A.F."/>
            <person name="Nichols A."/>
            <person name="Cepeda A.J."/>
            <person name="Yan W."/>
            <person name="Fan B."/>
            <person name="Jiang Y."/>
            <person name="Adhikari A."/>
            <person name="Zheng C.-J."/>
            <person name="Schuster L."/>
            <person name="Cowan T.M."/>
            <person name="Smanski M.J."/>
            <person name="Chevrette M.G."/>
            <person name="de Carvalho L.P.S."/>
            <person name="Shen B."/>
        </authorList>
    </citation>
    <scope>NUCLEOTIDE SEQUENCE</scope>
    <source>
        <strain evidence="2">NPDC080035</strain>
    </source>
</reference>
<accession>A0AAU7GDC3</accession>
<proteinExistence type="predicted"/>
<gene>
    <name evidence="2" type="ORF">AAME72_17850</name>
</gene>
<evidence type="ECO:0000256" key="1">
    <source>
        <dbReference type="SAM" id="Phobius"/>
    </source>
</evidence>
<feature type="transmembrane region" description="Helical" evidence="1">
    <location>
        <begin position="151"/>
        <end position="174"/>
    </location>
</feature>